<dbReference type="OMA" id="TSWQESG"/>
<evidence type="ECO:0000313" key="2">
    <source>
        <dbReference type="EMBL" id="EJU02965.1"/>
    </source>
</evidence>
<feature type="compositionally biased region" description="Polar residues" evidence="1">
    <location>
        <begin position="79"/>
        <end position="88"/>
    </location>
</feature>
<organism evidence="2 3">
    <name type="scientific">Dacryopinax primogenitus (strain DJM 731)</name>
    <name type="common">Brown rot fungus</name>
    <dbReference type="NCBI Taxonomy" id="1858805"/>
    <lineage>
        <taxon>Eukaryota</taxon>
        <taxon>Fungi</taxon>
        <taxon>Dikarya</taxon>
        <taxon>Basidiomycota</taxon>
        <taxon>Agaricomycotina</taxon>
        <taxon>Dacrymycetes</taxon>
        <taxon>Dacrymycetales</taxon>
        <taxon>Dacrymycetaceae</taxon>
        <taxon>Dacryopinax</taxon>
    </lineage>
</organism>
<feature type="region of interest" description="Disordered" evidence="1">
    <location>
        <begin position="28"/>
        <end position="48"/>
    </location>
</feature>
<name>M5G427_DACPD</name>
<reference evidence="2 3" key="1">
    <citation type="journal article" date="2012" name="Science">
        <title>The Paleozoic origin of enzymatic lignin decomposition reconstructed from 31 fungal genomes.</title>
        <authorList>
            <person name="Floudas D."/>
            <person name="Binder M."/>
            <person name="Riley R."/>
            <person name="Barry K."/>
            <person name="Blanchette R.A."/>
            <person name="Henrissat B."/>
            <person name="Martinez A.T."/>
            <person name="Otillar R."/>
            <person name="Spatafora J.W."/>
            <person name="Yadav J.S."/>
            <person name="Aerts A."/>
            <person name="Benoit I."/>
            <person name="Boyd A."/>
            <person name="Carlson A."/>
            <person name="Copeland A."/>
            <person name="Coutinho P.M."/>
            <person name="de Vries R.P."/>
            <person name="Ferreira P."/>
            <person name="Findley K."/>
            <person name="Foster B."/>
            <person name="Gaskell J."/>
            <person name="Glotzer D."/>
            <person name="Gorecki P."/>
            <person name="Heitman J."/>
            <person name="Hesse C."/>
            <person name="Hori C."/>
            <person name="Igarashi K."/>
            <person name="Jurgens J.A."/>
            <person name="Kallen N."/>
            <person name="Kersten P."/>
            <person name="Kohler A."/>
            <person name="Kuees U."/>
            <person name="Kumar T.K.A."/>
            <person name="Kuo A."/>
            <person name="LaButti K."/>
            <person name="Larrondo L.F."/>
            <person name="Lindquist E."/>
            <person name="Ling A."/>
            <person name="Lombard V."/>
            <person name="Lucas S."/>
            <person name="Lundell T."/>
            <person name="Martin R."/>
            <person name="McLaughlin D.J."/>
            <person name="Morgenstern I."/>
            <person name="Morin E."/>
            <person name="Murat C."/>
            <person name="Nagy L.G."/>
            <person name="Nolan M."/>
            <person name="Ohm R.A."/>
            <person name="Patyshakuliyeva A."/>
            <person name="Rokas A."/>
            <person name="Ruiz-Duenas F.J."/>
            <person name="Sabat G."/>
            <person name="Salamov A."/>
            <person name="Samejima M."/>
            <person name="Schmutz J."/>
            <person name="Slot J.C."/>
            <person name="St John F."/>
            <person name="Stenlid J."/>
            <person name="Sun H."/>
            <person name="Sun S."/>
            <person name="Syed K."/>
            <person name="Tsang A."/>
            <person name="Wiebenga A."/>
            <person name="Young D."/>
            <person name="Pisabarro A."/>
            <person name="Eastwood D.C."/>
            <person name="Martin F."/>
            <person name="Cullen D."/>
            <person name="Grigoriev I.V."/>
            <person name="Hibbett D.S."/>
        </authorList>
    </citation>
    <scope>NUCLEOTIDE SEQUENCE [LARGE SCALE GENOMIC DNA]</scope>
    <source>
        <strain evidence="2 3">DJM-731 SS1</strain>
    </source>
</reference>
<feature type="region of interest" description="Disordered" evidence="1">
    <location>
        <begin position="77"/>
        <end position="101"/>
    </location>
</feature>
<dbReference type="GeneID" id="63687409"/>
<keyword evidence="3" id="KW-1185">Reference proteome</keyword>
<dbReference type="RefSeq" id="XP_040629859.1">
    <property type="nucleotide sequence ID" value="XM_040772347.1"/>
</dbReference>
<dbReference type="PANTHER" id="PTHR40460">
    <property type="entry name" value="CHROMOSOME 1, WHOLE GENOME SHOTGUN SEQUENCE"/>
    <property type="match status" value="1"/>
</dbReference>
<sequence length="101" mass="10918">MSNYNEPTKQSGQYHSLKGTAVEAIGNMTGATSWQESGKKEHQQGEAEYNAAQAKVWVEGGMDRLEGKKDSVLGAITGDKQQQASGNVQEDKGEVKQNMNS</sequence>
<gene>
    <name evidence="2" type="ORF">DACRYDRAFT_21342</name>
</gene>
<dbReference type="STRING" id="1858805.M5G427"/>
<protein>
    <recommendedName>
        <fullName evidence="4">Mismatched base pair and cruciform DNA recognition protein</fullName>
    </recommendedName>
</protein>
<dbReference type="PANTHER" id="PTHR40460:SF1">
    <property type="entry name" value="CSBD-LIKE DOMAIN-CONTAINING PROTEIN"/>
    <property type="match status" value="1"/>
</dbReference>
<dbReference type="HOGENOM" id="CLU_167733_0_0_1"/>
<accession>M5G427</accession>
<proteinExistence type="predicted"/>
<dbReference type="InterPro" id="IPR036629">
    <property type="entry name" value="YjbJ_sf"/>
</dbReference>
<dbReference type="OrthoDB" id="9999611at2759"/>
<dbReference type="EMBL" id="JH795860">
    <property type="protein sequence ID" value="EJU02965.1"/>
    <property type="molecule type" value="Genomic_DNA"/>
</dbReference>
<evidence type="ECO:0000313" key="3">
    <source>
        <dbReference type="Proteomes" id="UP000030653"/>
    </source>
</evidence>
<dbReference type="Proteomes" id="UP000030653">
    <property type="component" value="Unassembled WGS sequence"/>
</dbReference>
<evidence type="ECO:0008006" key="4">
    <source>
        <dbReference type="Google" id="ProtNLM"/>
    </source>
</evidence>
<dbReference type="AlphaFoldDB" id="M5G427"/>
<dbReference type="SUPFAM" id="SSF69047">
    <property type="entry name" value="Hypothetical protein YjbJ"/>
    <property type="match status" value="1"/>
</dbReference>
<evidence type="ECO:0000256" key="1">
    <source>
        <dbReference type="SAM" id="MobiDB-lite"/>
    </source>
</evidence>